<gene>
    <name evidence="2" type="ORF">GWO12_08425</name>
</gene>
<organism evidence="2 3">
    <name type="scientific">Candidatus Kutchimonas denitrificans</name>
    <dbReference type="NCBI Taxonomy" id="3056748"/>
    <lineage>
        <taxon>Bacteria</taxon>
        <taxon>Pseudomonadati</taxon>
        <taxon>Gemmatimonadota</taxon>
        <taxon>Gemmatimonadia</taxon>
        <taxon>Candidatus Palauibacterales</taxon>
        <taxon>Candidatus Palauibacteraceae</taxon>
        <taxon>Candidatus Kutchimonas</taxon>
    </lineage>
</organism>
<comment type="caution">
    <text evidence="2">The sequence shown here is derived from an EMBL/GenBank/DDBJ whole genome shotgun (WGS) entry which is preliminary data.</text>
</comment>
<evidence type="ECO:0000313" key="3">
    <source>
        <dbReference type="Proteomes" id="UP000702544"/>
    </source>
</evidence>
<name>A0AAE5C952_9BACT</name>
<protein>
    <submittedName>
        <fullName evidence="2">Uncharacterized protein</fullName>
    </submittedName>
</protein>
<feature type="region of interest" description="Disordered" evidence="1">
    <location>
        <begin position="36"/>
        <end position="55"/>
    </location>
</feature>
<dbReference type="Proteomes" id="UP000702544">
    <property type="component" value="Unassembled WGS sequence"/>
</dbReference>
<evidence type="ECO:0000256" key="1">
    <source>
        <dbReference type="SAM" id="MobiDB-lite"/>
    </source>
</evidence>
<dbReference type="AlphaFoldDB" id="A0AAE5C952"/>
<proteinExistence type="predicted"/>
<reference evidence="2 3" key="1">
    <citation type="submission" date="2020-01" db="EMBL/GenBank/DDBJ databases">
        <title>Genomes assembled from Gulf of Kutch pelagic sediment metagenomes.</title>
        <authorList>
            <person name="Chandrashekar M."/>
            <person name="Mahajan M.S."/>
            <person name="Dave K.J."/>
            <person name="Vatsa P."/>
            <person name="Nathani N.M."/>
        </authorList>
    </citation>
    <scope>NUCLEOTIDE SEQUENCE [LARGE SCALE GENOMIC DNA]</scope>
    <source>
        <strain evidence="2">KS3-K002</strain>
    </source>
</reference>
<dbReference type="EMBL" id="JAACAK010000063">
    <property type="protein sequence ID" value="NIR75121.1"/>
    <property type="molecule type" value="Genomic_DNA"/>
</dbReference>
<evidence type="ECO:0000313" key="2">
    <source>
        <dbReference type="EMBL" id="NIR75121.1"/>
    </source>
</evidence>
<accession>A0AAE5C952</accession>
<sequence length="193" mass="20981">MSDPLDEFRKQRKKWPYPDWLAEGGLPEEQLLAAIQEATRPSEAEPKPGAPGEGQVVPAVPRRRYIYRSTEMVRVSPNVFRCKVTVYSAAGEFEGEAEGPEFPGARAEIAARATLDALNNAEGGSVMLGLKGARVLRIFESPIVVVGVYGLNTKATPLVGACLVDNSVEQSATLATLQAADRWLAWEAKKRSK</sequence>